<proteinExistence type="predicted"/>
<dbReference type="AlphaFoldDB" id="A0A316ANV9"/>
<evidence type="ECO:0000313" key="3">
    <source>
        <dbReference type="Proteomes" id="UP000245880"/>
    </source>
</evidence>
<protein>
    <submittedName>
        <fullName evidence="2">Methyltransferase family protein</fullName>
    </submittedName>
</protein>
<dbReference type="InterPro" id="IPR029063">
    <property type="entry name" value="SAM-dependent_MTases_sf"/>
</dbReference>
<evidence type="ECO:0000259" key="1">
    <source>
        <dbReference type="Pfam" id="PF08241"/>
    </source>
</evidence>
<gene>
    <name evidence="2" type="ORF">CLV98_103382</name>
</gene>
<dbReference type="GO" id="GO:0032259">
    <property type="term" value="P:methylation"/>
    <property type="evidence" value="ECO:0007669"/>
    <property type="project" value="UniProtKB-KW"/>
</dbReference>
<dbReference type="InterPro" id="IPR013216">
    <property type="entry name" value="Methyltransf_11"/>
</dbReference>
<name>A0A316ANV9_9BACT</name>
<organism evidence="2 3">
    <name type="scientific">Dyadobacter jejuensis</name>
    <dbReference type="NCBI Taxonomy" id="1082580"/>
    <lineage>
        <taxon>Bacteria</taxon>
        <taxon>Pseudomonadati</taxon>
        <taxon>Bacteroidota</taxon>
        <taxon>Cytophagia</taxon>
        <taxon>Cytophagales</taxon>
        <taxon>Spirosomataceae</taxon>
        <taxon>Dyadobacter</taxon>
    </lineage>
</organism>
<dbReference type="RefSeq" id="WP_109673916.1">
    <property type="nucleotide sequence ID" value="NZ_QGDT01000003.1"/>
</dbReference>
<feature type="domain" description="Methyltransferase type 11" evidence="1">
    <location>
        <begin position="123"/>
        <end position="174"/>
    </location>
</feature>
<keyword evidence="2" id="KW-0489">Methyltransferase</keyword>
<evidence type="ECO:0000313" key="2">
    <source>
        <dbReference type="EMBL" id="PWJ59009.1"/>
    </source>
</evidence>
<reference evidence="2 3" key="1">
    <citation type="submission" date="2018-03" db="EMBL/GenBank/DDBJ databases">
        <title>Genomic Encyclopedia of Archaeal and Bacterial Type Strains, Phase II (KMG-II): from individual species to whole genera.</title>
        <authorList>
            <person name="Goeker M."/>
        </authorList>
    </citation>
    <scope>NUCLEOTIDE SEQUENCE [LARGE SCALE GENOMIC DNA]</scope>
    <source>
        <strain evidence="2 3">DSM 100346</strain>
    </source>
</reference>
<dbReference type="Gene3D" id="3.40.50.150">
    <property type="entry name" value="Vaccinia Virus protein VP39"/>
    <property type="match status" value="1"/>
</dbReference>
<dbReference type="EMBL" id="QGDT01000003">
    <property type="protein sequence ID" value="PWJ59009.1"/>
    <property type="molecule type" value="Genomic_DNA"/>
</dbReference>
<dbReference type="CDD" id="cd02440">
    <property type="entry name" value="AdoMet_MTases"/>
    <property type="match status" value="1"/>
</dbReference>
<dbReference type="GO" id="GO:0008757">
    <property type="term" value="F:S-adenosylmethionine-dependent methyltransferase activity"/>
    <property type="evidence" value="ECO:0007669"/>
    <property type="project" value="InterPro"/>
</dbReference>
<keyword evidence="2" id="KW-0808">Transferase</keyword>
<dbReference type="SUPFAM" id="SSF53335">
    <property type="entry name" value="S-adenosyl-L-methionine-dependent methyltransferases"/>
    <property type="match status" value="1"/>
</dbReference>
<sequence length="257" mass="30202">MKAIFSFVLRYIPRPYLQLVGHWAARILSIFYIGNKVECPVCNHTYKKFLPYGRNTSSRENALCPNCLSLERHRLMALYLRRKTNFYTAPHKVLHVAPEYCFIDRFDTMTNLEYITADIESPLAKVKMDIHDIPFPDNSFDVAFCNHVMEHVEDYHRAMSELYRVLKPGGFALIQSPQDMKYTVTFEDPTITDPKERERVFLQNDHLRLFGQNYGEELQKAGFAVTEDHFVQKELSKQEVQRFALPGEEIVYFCQKK</sequence>
<dbReference type="PANTHER" id="PTHR43591:SF24">
    <property type="entry name" value="2-METHOXY-6-POLYPRENYL-1,4-BENZOQUINOL METHYLASE, MITOCHONDRIAL"/>
    <property type="match status" value="1"/>
</dbReference>
<dbReference type="OrthoDB" id="3896938at2"/>
<comment type="caution">
    <text evidence="2">The sequence shown here is derived from an EMBL/GenBank/DDBJ whole genome shotgun (WGS) entry which is preliminary data.</text>
</comment>
<dbReference type="Proteomes" id="UP000245880">
    <property type="component" value="Unassembled WGS sequence"/>
</dbReference>
<accession>A0A316ANV9</accession>
<dbReference type="Pfam" id="PF08241">
    <property type="entry name" value="Methyltransf_11"/>
    <property type="match status" value="1"/>
</dbReference>
<keyword evidence="3" id="KW-1185">Reference proteome</keyword>
<dbReference type="PANTHER" id="PTHR43591">
    <property type="entry name" value="METHYLTRANSFERASE"/>
    <property type="match status" value="1"/>
</dbReference>